<keyword evidence="5 17" id="KW-0396">Initiation factor</keyword>
<evidence type="ECO:0000256" key="5">
    <source>
        <dbReference type="ARBA" id="ARBA00022540"/>
    </source>
</evidence>
<feature type="compositionally biased region" description="Low complexity" evidence="14">
    <location>
        <begin position="1091"/>
        <end position="1103"/>
    </location>
</feature>
<keyword evidence="3" id="KW-0678">Repressor</keyword>
<evidence type="ECO:0000256" key="1">
    <source>
        <dbReference type="ARBA" id="ARBA00005775"/>
    </source>
</evidence>
<sequence>MPTDPPTVNPSNAAPHGKAVPPPAHPSQQPHHRSLPQQQQRHLRFPQQHHSLLQPPNPIPLSHHTQPQHIPRQYAALSSARNISPMQQQGLSQPPHQIPPQQPQQQQARQHPRPNLNPHQQPPQQPYYVNGGYPGLSAYPPQVAAQYGLSPNYVFTPQAPYYNGMQPQGPPQQPGPHNPRSQRPYSRNIPPQAASHQPQSRVTLPPPKKQILAIVDPDTNEEVKVDSVDKKQPVRTPPVPVSKTAVKIPPRTSRPLELVTDPADAIPKQGAADKVPNTAPLQVLTKQSTSDKSKDLVSENKQDPIASAEAASPVESSEKTPSTKSGTSVSTARESTSDKPAQLNSSIPVKSIVSTSSTDVKSPNDRGVSRPVVASVSTPSNMPEPTKEVEKKSPPGPAAEISTKSSPSAASGASKQISSPTVVASEPVKPVDSVSRLGVSELQSATSAENETAAARSTGPPPQHPASPPGAQGVENQEDASVEADKDSESETTAGLPSYIFGEGERRVYPPGFTHALQEMVTPERDAFYRNILSNRNILKGGAPPAGGDSYGRGGQQRRGNSASSNEGRWARNPQPQKSTTSRFSVSRGAPAPVVGSGVGSYDPFDLRSARSQNPPPAPKAQPTQGRGNQDPRGSHMRMDGPTRGGHGPIDPFVPVAPPVEKLKRSENGWKRNKESDDVVTSKVKQIRSLLNKLTLEKFDKIFKQIIDINISSYEILTGVVREVFEKALFEPKFSGMYAELCVRLDLATREMLQQASIVDDRGRPIFFRNILLNNCRDEFIRFAKSSESTEKDKQTEEDDPAKEDKTDSATEEASVEEAKKPLTPKEKAAKEKAAAGKAAANATTAKRRMLANVRFIGELFLKDLLREQIIHKQCIQRLLKIGIESREEDVLEALCKLLSKTGAKLSQNKDAIQHIDNYFKPLQTMSRDHTLPARVRFMLQDLLEQRQNNWKVRREEVGAKTISEIHKDIEKEERAKAEAQAAARERRGRGGGMHSRHRGPPPFSHVTMTMADMKKSGGSVSRSAAILEKHGGMPSSRKLSTMNAASLRPGGSRPSYGAFGPLGESRDGSSGMRSGDARRNMSNDKRVASSRRPAPVKPAAPVEQKPKIMEPEVLKRKARSIALEYWSIGLIKEAQECIVEEVKPVNYAKFLREIIKFSLSAKVQDRLKSISLLVGLLGDTISETLFISAFSDVVAELSDIEMDDPRASEFLAKYVAAIACSGKLSAQKSDVFGLDFLKKALPSIGDAKRESKFVICIFADIYEHLSKTIADEEQNKNAIRNALTALDVDLSARMYSWNAQIGMKSLDSMLKDAGISFVVPLLPMQLRLKETLETSPSASALEKVFNSSEQPKDDLRSPSFMKMVIRTSFDWLFMKPPSSVKDVFGEVVGKPLVQSFNGEIPRDVQMAALLETQSFIVRNLDILPAHKEGDYDKPGSIVFDSLYFADVVEEDTFLGWREDTDESTRVEGKDKMIMQTSAFFRWLETAEEE</sequence>
<dbReference type="InterPro" id="IPR016024">
    <property type="entry name" value="ARM-type_fold"/>
</dbReference>
<evidence type="ECO:0000256" key="4">
    <source>
        <dbReference type="ARBA" id="ARBA00022499"/>
    </source>
</evidence>
<keyword evidence="9" id="KW-0648">Protein biosynthesis</keyword>
<dbReference type="GO" id="GO:0003743">
    <property type="term" value="F:translation initiation factor activity"/>
    <property type="evidence" value="ECO:0007669"/>
    <property type="project" value="UniProtKB-KW"/>
</dbReference>
<dbReference type="EMBL" id="HG001932">
    <property type="protein sequence ID" value="CDF38449.1"/>
    <property type="molecule type" value="Genomic_DNA"/>
</dbReference>
<feature type="domain" description="W2" evidence="15">
    <location>
        <begin position="1315"/>
        <end position="1490"/>
    </location>
</feature>
<dbReference type="PANTHER" id="PTHR23253">
    <property type="entry name" value="EUKARYOTIC TRANSLATION INITIATION FACTOR 4 GAMMA"/>
    <property type="match status" value="1"/>
</dbReference>
<feature type="region of interest" description="Disordered" evidence="14">
    <location>
        <begin position="1030"/>
        <end position="1103"/>
    </location>
</feature>
<dbReference type="SMART" id="SM00543">
    <property type="entry name" value="MIF4G"/>
    <property type="match status" value="1"/>
</dbReference>
<evidence type="ECO:0000256" key="13">
    <source>
        <dbReference type="ARBA" id="ARBA00046720"/>
    </source>
</evidence>
<evidence type="ECO:0000256" key="8">
    <source>
        <dbReference type="ARBA" id="ARBA00022845"/>
    </source>
</evidence>
<evidence type="ECO:0000256" key="7">
    <source>
        <dbReference type="ARBA" id="ARBA00022843"/>
    </source>
</evidence>
<dbReference type="Pfam" id="PF02847">
    <property type="entry name" value="MA3"/>
    <property type="match status" value="1"/>
</dbReference>
<evidence type="ECO:0000256" key="2">
    <source>
        <dbReference type="ARBA" id="ARBA00022481"/>
    </source>
</evidence>
<feature type="compositionally biased region" description="Low complexity" evidence="14">
    <location>
        <begin position="402"/>
        <end position="414"/>
    </location>
</feature>
<feature type="region of interest" description="Disordered" evidence="14">
    <location>
        <begin position="972"/>
        <end position="1008"/>
    </location>
</feature>
<keyword evidence="18" id="KW-1185">Reference proteome</keyword>
<evidence type="ECO:0000259" key="15">
    <source>
        <dbReference type="PROSITE" id="PS51363"/>
    </source>
</evidence>
<feature type="compositionally biased region" description="Pro residues" evidence="14">
    <location>
        <begin position="459"/>
        <end position="468"/>
    </location>
</feature>
<comment type="function">
    <text evidence="11">Appears to play a role in the switch from cap-dependent to IRES-mediated translation during mitosis, apoptosis and viral infection. Cleaved by some caspases and viral proteases.</text>
</comment>
<reference evidence="18" key="1">
    <citation type="journal article" date="2013" name="Proc. Natl. Acad. Sci. U.S.A.">
        <title>Genome structure and metabolic features in the red seaweed Chondrus crispus shed light on evolution of the Archaeplastida.</title>
        <authorList>
            <person name="Collen J."/>
            <person name="Porcel B."/>
            <person name="Carre W."/>
            <person name="Ball S.G."/>
            <person name="Chaparro C."/>
            <person name="Tonon T."/>
            <person name="Barbeyron T."/>
            <person name="Michel G."/>
            <person name="Noel B."/>
            <person name="Valentin K."/>
            <person name="Elias M."/>
            <person name="Artiguenave F."/>
            <person name="Arun A."/>
            <person name="Aury J.M."/>
            <person name="Barbosa-Neto J.F."/>
            <person name="Bothwell J.H."/>
            <person name="Bouget F.Y."/>
            <person name="Brillet L."/>
            <person name="Cabello-Hurtado F."/>
            <person name="Capella-Gutierrez S."/>
            <person name="Charrier B."/>
            <person name="Cladiere L."/>
            <person name="Cock J.M."/>
            <person name="Coelho S.M."/>
            <person name="Colleoni C."/>
            <person name="Czjzek M."/>
            <person name="Da Silva C."/>
            <person name="Delage L."/>
            <person name="Denoeud F."/>
            <person name="Deschamps P."/>
            <person name="Dittami S.M."/>
            <person name="Gabaldon T."/>
            <person name="Gachon C.M."/>
            <person name="Groisillier A."/>
            <person name="Herve C."/>
            <person name="Jabbari K."/>
            <person name="Katinka M."/>
            <person name="Kloareg B."/>
            <person name="Kowalczyk N."/>
            <person name="Labadie K."/>
            <person name="Leblanc C."/>
            <person name="Lopez P.J."/>
            <person name="McLachlan D.H."/>
            <person name="Meslet-Cladiere L."/>
            <person name="Moustafa A."/>
            <person name="Nehr Z."/>
            <person name="Nyvall Collen P."/>
            <person name="Panaud O."/>
            <person name="Partensky F."/>
            <person name="Poulain J."/>
            <person name="Rensing S.A."/>
            <person name="Rousvoal S."/>
            <person name="Samson G."/>
            <person name="Symeonidi A."/>
            <person name="Weissenbach J."/>
            <person name="Zambounis A."/>
            <person name="Wincker P."/>
            <person name="Boyen C."/>
        </authorList>
    </citation>
    <scope>NUCLEOTIDE SEQUENCE [LARGE SCALE GENOMIC DNA]</scope>
    <source>
        <strain evidence="18">cv. Stackhouse</strain>
    </source>
</reference>
<gene>
    <name evidence="17" type="ORF">CHC_T00008675001</name>
</gene>
<feature type="compositionally biased region" description="Pro residues" evidence="14">
    <location>
        <begin position="168"/>
        <end position="177"/>
    </location>
</feature>
<feature type="compositionally biased region" description="Polar residues" evidence="14">
    <location>
        <begin position="574"/>
        <end position="585"/>
    </location>
</feature>
<evidence type="ECO:0000313" key="17">
    <source>
        <dbReference type="EMBL" id="CDF38449.1"/>
    </source>
</evidence>
<feature type="compositionally biased region" description="Polar residues" evidence="14">
    <location>
        <begin position="319"/>
        <end position="361"/>
    </location>
</feature>
<organism evidence="17 18">
    <name type="scientific">Chondrus crispus</name>
    <name type="common">Carrageen Irish moss</name>
    <name type="synonym">Polymorpha crispa</name>
    <dbReference type="NCBI Taxonomy" id="2769"/>
    <lineage>
        <taxon>Eukaryota</taxon>
        <taxon>Rhodophyta</taxon>
        <taxon>Florideophyceae</taxon>
        <taxon>Rhodymeniophycidae</taxon>
        <taxon>Gigartinales</taxon>
        <taxon>Gigartinaceae</taxon>
        <taxon>Chondrus</taxon>
    </lineage>
</organism>
<dbReference type="KEGG" id="ccp:CHC_T00008675001"/>
<name>R7QK53_CHOCR</name>
<evidence type="ECO:0000256" key="11">
    <source>
        <dbReference type="ARBA" id="ARBA00037759"/>
    </source>
</evidence>
<comment type="subunit">
    <text evidence="13">Interacts with the serine/threonine protein kinases MKNK1 and MKNK2. Binds EIF4A and EIF3. Interacts with MIF4GD. Interacts with DAZAP2.</text>
</comment>
<dbReference type="Gramene" id="CDF38449">
    <property type="protein sequence ID" value="CDF38449"/>
    <property type="gene ID" value="CHC_T00008675001"/>
</dbReference>
<evidence type="ECO:0000256" key="14">
    <source>
        <dbReference type="SAM" id="MobiDB-lite"/>
    </source>
</evidence>
<keyword evidence="6" id="KW-0597">Phosphoprotein</keyword>
<feature type="region of interest" description="Disordered" evidence="14">
    <location>
        <begin position="1"/>
        <end position="140"/>
    </location>
</feature>
<dbReference type="STRING" id="2769.R7QK53"/>
<dbReference type="OrthoDB" id="514777at2759"/>
<feature type="compositionally biased region" description="Polar residues" evidence="14">
    <location>
        <begin position="79"/>
        <end position="92"/>
    </location>
</feature>
<dbReference type="Pfam" id="PF02020">
    <property type="entry name" value="W2"/>
    <property type="match status" value="1"/>
</dbReference>
<feature type="compositionally biased region" description="Basic and acidic residues" evidence="14">
    <location>
        <begin position="221"/>
        <end position="232"/>
    </location>
</feature>
<feature type="compositionally biased region" description="Low complexity" evidence="14">
    <location>
        <begin position="444"/>
        <end position="458"/>
    </location>
</feature>
<accession>R7QK53</accession>
<dbReference type="CDD" id="cd22541">
    <property type="entry name" value="SP5_N"/>
    <property type="match status" value="1"/>
</dbReference>
<keyword evidence="4" id="KW-1017">Isopeptide bond</keyword>
<dbReference type="GO" id="GO:0016281">
    <property type="term" value="C:eukaryotic translation initiation factor 4F complex"/>
    <property type="evidence" value="ECO:0007669"/>
    <property type="project" value="TreeGrafter"/>
</dbReference>
<evidence type="ECO:0000259" key="16">
    <source>
        <dbReference type="PROSITE" id="PS51366"/>
    </source>
</evidence>
<feature type="region of interest" description="Disordered" evidence="14">
    <location>
        <begin position="536"/>
        <end position="657"/>
    </location>
</feature>
<dbReference type="InterPro" id="IPR003890">
    <property type="entry name" value="MIF4G-like_typ-3"/>
</dbReference>
<evidence type="ECO:0000256" key="10">
    <source>
        <dbReference type="ARBA" id="ARBA00022990"/>
    </source>
</evidence>
<dbReference type="Pfam" id="PF02854">
    <property type="entry name" value="MIF4G"/>
    <property type="match status" value="1"/>
</dbReference>
<dbReference type="InterPro" id="IPR003307">
    <property type="entry name" value="W2_domain"/>
</dbReference>
<dbReference type="GeneID" id="17326052"/>
<dbReference type="Proteomes" id="UP000012073">
    <property type="component" value="Unassembled WGS sequence"/>
</dbReference>
<feature type="compositionally biased region" description="Basic and acidic residues" evidence="14">
    <location>
        <begin position="817"/>
        <end position="835"/>
    </location>
</feature>
<evidence type="ECO:0000256" key="3">
    <source>
        <dbReference type="ARBA" id="ARBA00022491"/>
    </source>
</evidence>
<feature type="region of interest" description="Disordered" evidence="14">
    <location>
        <begin position="154"/>
        <end position="509"/>
    </location>
</feature>
<dbReference type="GO" id="GO:0003729">
    <property type="term" value="F:mRNA binding"/>
    <property type="evidence" value="ECO:0007669"/>
    <property type="project" value="TreeGrafter"/>
</dbReference>
<dbReference type="SMART" id="SM00544">
    <property type="entry name" value="MA3"/>
    <property type="match status" value="1"/>
</dbReference>
<dbReference type="RefSeq" id="XP_005718342.1">
    <property type="nucleotide sequence ID" value="XM_005718285.1"/>
</dbReference>
<keyword evidence="2" id="KW-0488">Methylation</keyword>
<keyword evidence="7" id="KW-0832">Ubl conjugation</keyword>
<dbReference type="GO" id="GO:0006417">
    <property type="term" value="P:regulation of translation"/>
    <property type="evidence" value="ECO:0007669"/>
    <property type="project" value="UniProtKB-KW"/>
</dbReference>
<feature type="compositionally biased region" description="Basic residues" evidence="14">
    <location>
        <begin position="987"/>
        <end position="1000"/>
    </location>
</feature>
<protein>
    <recommendedName>
        <fullName evidence="12">Eukaryotic translation initiation factor 4 gamma 2</fullName>
    </recommendedName>
</protein>
<proteinExistence type="inferred from homology"/>
<feature type="compositionally biased region" description="Basic and acidic residues" evidence="14">
    <location>
        <begin position="1076"/>
        <end position="1088"/>
    </location>
</feature>
<dbReference type="SMART" id="SM00515">
    <property type="entry name" value="eIF5C"/>
    <property type="match status" value="1"/>
</dbReference>
<dbReference type="InterPro" id="IPR003891">
    <property type="entry name" value="Initiation_fac_eIF4g_MI"/>
</dbReference>
<evidence type="ECO:0000256" key="9">
    <source>
        <dbReference type="ARBA" id="ARBA00022917"/>
    </source>
</evidence>
<evidence type="ECO:0000313" key="18">
    <source>
        <dbReference type="Proteomes" id="UP000012073"/>
    </source>
</evidence>
<dbReference type="SUPFAM" id="SSF48371">
    <property type="entry name" value="ARM repeat"/>
    <property type="match status" value="3"/>
</dbReference>
<evidence type="ECO:0000256" key="12">
    <source>
        <dbReference type="ARBA" id="ARBA00040449"/>
    </source>
</evidence>
<comment type="similarity">
    <text evidence="1">Belongs to the eukaryotic initiation factor 4G family.</text>
</comment>
<feature type="domain" description="MI" evidence="16">
    <location>
        <begin position="1114"/>
        <end position="1235"/>
    </location>
</feature>
<dbReference type="OMA" id="DSKWPSM"/>
<dbReference type="PANTHER" id="PTHR23253:SF9">
    <property type="entry name" value="EUKARYOTIC TRANSLATION INITIATION FACTOR 4 GAMMA 2"/>
    <property type="match status" value="1"/>
</dbReference>
<feature type="compositionally biased region" description="Low complexity" evidence="14">
    <location>
        <begin position="35"/>
        <end position="49"/>
    </location>
</feature>
<feature type="compositionally biased region" description="Basic and acidic residues" evidence="14">
    <location>
        <begin position="289"/>
        <end position="302"/>
    </location>
</feature>
<dbReference type="PROSITE" id="PS51363">
    <property type="entry name" value="W2"/>
    <property type="match status" value="1"/>
</dbReference>
<feature type="compositionally biased region" description="Low complexity" evidence="14">
    <location>
        <begin position="103"/>
        <end position="119"/>
    </location>
</feature>
<evidence type="ECO:0000256" key="6">
    <source>
        <dbReference type="ARBA" id="ARBA00022553"/>
    </source>
</evidence>
<feature type="region of interest" description="Disordered" evidence="14">
    <location>
        <begin position="787"/>
        <end position="842"/>
    </location>
</feature>
<keyword evidence="10" id="KW-0007">Acetylation</keyword>
<feature type="compositionally biased region" description="Polar residues" evidence="14">
    <location>
        <begin position="558"/>
        <end position="567"/>
    </location>
</feature>
<dbReference type="PROSITE" id="PS51366">
    <property type="entry name" value="MI"/>
    <property type="match status" value="1"/>
</dbReference>
<dbReference type="PhylomeDB" id="R7QK53"/>
<dbReference type="Gene3D" id="1.25.40.180">
    <property type="match status" value="3"/>
</dbReference>
<feature type="compositionally biased region" description="Low complexity" evidence="14">
    <location>
        <begin position="306"/>
        <end position="315"/>
    </location>
</feature>
<keyword evidence="8" id="KW-0810">Translation regulation</keyword>